<keyword evidence="5" id="KW-0235">DNA replication</keyword>
<keyword evidence="3" id="KW-0808">Transferase</keyword>
<evidence type="ECO:0000256" key="5">
    <source>
        <dbReference type="ARBA" id="ARBA00022705"/>
    </source>
</evidence>
<keyword evidence="4" id="KW-0548">Nucleotidyltransferase</keyword>
<dbReference type="InterPro" id="IPR004868">
    <property type="entry name" value="DNA-dir_DNA_pol_B_mt/vir"/>
</dbReference>
<dbReference type="GO" id="GO:0003887">
    <property type="term" value="F:DNA-directed DNA polymerase activity"/>
    <property type="evidence" value="ECO:0007669"/>
    <property type="project" value="UniProtKB-KW"/>
</dbReference>
<accession>A0A1V9ZV91</accession>
<protein>
    <recommendedName>
        <fullName evidence="2">DNA-directed DNA polymerase</fullName>
        <ecNumber evidence="2">2.7.7.7</ecNumber>
    </recommendedName>
</protein>
<dbReference type="InterPro" id="IPR043502">
    <property type="entry name" value="DNA/RNA_pol_sf"/>
</dbReference>
<comment type="caution">
    <text evidence="10">The sequence shown here is derived from an EMBL/GenBank/DDBJ whole genome shotgun (WGS) entry which is preliminary data.</text>
</comment>
<evidence type="ECO:0000256" key="6">
    <source>
        <dbReference type="ARBA" id="ARBA00022932"/>
    </source>
</evidence>
<organism evidence="10 11">
    <name type="scientific">Thraustotheca clavata</name>
    <dbReference type="NCBI Taxonomy" id="74557"/>
    <lineage>
        <taxon>Eukaryota</taxon>
        <taxon>Sar</taxon>
        <taxon>Stramenopiles</taxon>
        <taxon>Oomycota</taxon>
        <taxon>Saprolegniomycetes</taxon>
        <taxon>Saprolegniales</taxon>
        <taxon>Achlyaceae</taxon>
        <taxon>Thraustotheca</taxon>
    </lineage>
</organism>
<dbReference type="PANTHER" id="PTHR48144">
    <property type="entry name" value="DNA-DIRECTED DNA POLYMERASE"/>
    <property type="match status" value="1"/>
</dbReference>
<evidence type="ECO:0000313" key="10">
    <source>
        <dbReference type="EMBL" id="OQS01891.1"/>
    </source>
</evidence>
<gene>
    <name evidence="10" type="ORF">THRCLA_21576</name>
</gene>
<sequence length="210" mass="23974">MFIDRFQVDVYRFISMLGLAYAIQHNEGCFDGCFQLRGVPLAFAREAIVGGRVMTRDSQKHHTKHQLSDFDAVSLYPSSQSRLDGYPIGAPKLFKNKIPDEADYYIARVRFDSIAKELHFPLMSTIDYVSDSRCFTNDIVGKTMVLGKQAREDIAEFQGANFTVIEGMYWDQGFNDQITHTIKSLFEKRLQLKKQGNPLQNGIKLLMNST</sequence>
<keyword evidence="7" id="KW-0238">DNA-binding</keyword>
<reference evidence="10 11" key="1">
    <citation type="journal article" date="2014" name="Genome Biol. Evol.">
        <title>The secreted proteins of Achlya hypogyna and Thraustotheca clavata identify the ancestral oomycete secretome and reveal gene acquisitions by horizontal gene transfer.</title>
        <authorList>
            <person name="Misner I."/>
            <person name="Blouin N."/>
            <person name="Leonard G."/>
            <person name="Richards T.A."/>
            <person name="Lane C.E."/>
        </authorList>
    </citation>
    <scope>NUCLEOTIDE SEQUENCE [LARGE SCALE GENOMIC DNA]</scope>
    <source>
        <strain evidence="10 11">ATCC 34112</strain>
    </source>
</reference>
<dbReference type="EC" id="2.7.7.7" evidence="2"/>
<evidence type="ECO:0000256" key="2">
    <source>
        <dbReference type="ARBA" id="ARBA00012417"/>
    </source>
</evidence>
<comment type="similarity">
    <text evidence="1">Belongs to the DNA polymerase type-B family.</text>
</comment>
<dbReference type="Proteomes" id="UP000243217">
    <property type="component" value="Unassembled WGS sequence"/>
</dbReference>
<dbReference type="GO" id="GO:0000166">
    <property type="term" value="F:nucleotide binding"/>
    <property type="evidence" value="ECO:0007669"/>
    <property type="project" value="InterPro"/>
</dbReference>
<evidence type="ECO:0000256" key="8">
    <source>
        <dbReference type="ARBA" id="ARBA00049244"/>
    </source>
</evidence>
<evidence type="ECO:0000256" key="3">
    <source>
        <dbReference type="ARBA" id="ARBA00022679"/>
    </source>
</evidence>
<dbReference type="Pfam" id="PF03175">
    <property type="entry name" value="DNA_pol_B_2"/>
    <property type="match status" value="1"/>
</dbReference>
<evidence type="ECO:0000256" key="7">
    <source>
        <dbReference type="ARBA" id="ARBA00023125"/>
    </source>
</evidence>
<evidence type="ECO:0000256" key="4">
    <source>
        <dbReference type="ARBA" id="ARBA00022695"/>
    </source>
</evidence>
<evidence type="ECO:0000256" key="1">
    <source>
        <dbReference type="ARBA" id="ARBA00005755"/>
    </source>
</evidence>
<dbReference type="EMBL" id="JNBS01001350">
    <property type="protein sequence ID" value="OQS01891.1"/>
    <property type="molecule type" value="Genomic_DNA"/>
</dbReference>
<proteinExistence type="inferred from homology"/>
<dbReference type="OrthoDB" id="10265614at2759"/>
<evidence type="ECO:0000259" key="9">
    <source>
        <dbReference type="Pfam" id="PF03175"/>
    </source>
</evidence>
<keyword evidence="11" id="KW-1185">Reference proteome</keyword>
<dbReference type="GO" id="GO:0006260">
    <property type="term" value="P:DNA replication"/>
    <property type="evidence" value="ECO:0007669"/>
    <property type="project" value="UniProtKB-KW"/>
</dbReference>
<dbReference type="AlphaFoldDB" id="A0A1V9ZV91"/>
<name>A0A1V9ZV91_9STRA</name>
<evidence type="ECO:0000313" key="11">
    <source>
        <dbReference type="Proteomes" id="UP000243217"/>
    </source>
</evidence>
<keyword evidence="6" id="KW-0239">DNA-directed DNA polymerase</keyword>
<feature type="domain" description="DNA-directed DNA polymerase family B mitochondria/virus" evidence="9">
    <location>
        <begin position="43"/>
        <end position="209"/>
    </location>
</feature>
<comment type="catalytic activity">
    <reaction evidence="8">
        <text>DNA(n) + a 2'-deoxyribonucleoside 5'-triphosphate = DNA(n+1) + diphosphate</text>
        <dbReference type="Rhea" id="RHEA:22508"/>
        <dbReference type="Rhea" id="RHEA-COMP:17339"/>
        <dbReference type="Rhea" id="RHEA-COMP:17340"/>
        <dbReference type="ChEBI" id="CHEBI:33019"/>
        <dbReference type="ChEBI" id="CHEBI:61560"/>
        <dbReference type="ChEBI" id="CHEBI:173112"/>
        <dbReference type="EC" id="2.7.7.7"/>
    </reaction>
</comment>
<dbReference type="PANTHER" id="PTHR48144:SF2">
    <property type="entry name" value="DNA-DIRECTED DNA POLYMERASE"/>
    <property type="match status" value="1"/>
</dbReference>
<dbReference type="SUPFAM" id="SSF56672">
    <property type="entry name" value="DNA/RNA polymerases"/>
    <property type="match status" value="1"/>
</dbReference>
<dbReference type="GO" id="GO:0003677">
    <property type="term" value="F:DNA binding"/>
    <property type="evidence" value="ECO:0007669"/>
    <property type="project" value="UniProtKB-KW"/>
</dbReference>